<dbReference type="PRINTS" id="PR00237">
    <property type="entry name" value="GPCRRHODOPSN"/>
</dbReference>
<keyword evidence="9" id="KW-1015">Disulfide bond</keyword>
<dbReference type="InterPro" id="IPR000276">
    <property type="entry name" value="GPCR_Rhodpsn"/>
</dbReference>
<name>A0A3L8SY76_CHLGU</name>
<feature type="transmembrane region" description="Helical" evidence="15">
    <location>
        <begin position="192"/>
        <end position="212"/>
    </location>
</feature>
<feature type="transmembrane region" description="Helical" evidence="15">
    <location>
        <begin position="158"/>
        <end position="180"/>
    </location>
</feature>
<dbReference type="InterPro" id="IPR050119">
    <property type="entry name" value="CCR1-9-like"/>
</dbReference>
<comment type="similarity">
    <text evidence="13">Belongs to the G-protein coupled receptor 1 family.</text>
</comment>
<evidence type="ECO:0000256" key="9">
    <source>
        <dbReference type="ARBA" id="ARBA00023157"/>
    </source>
</evidence>
<sequence length="397" mass="44157">MCLVRTAGWVFGVENEFPRAWCHTSLETFAPGCLDQKVRKIVPESEMNPTSQFLGTTEYDYGYDENTAPCNEGNNFLRFKSFFLPILYCLVFVFCLLGNSLVLWVLLTRKKLTTMTDICLLNLAASDLLFVLPLPFQAHYASDQWVFGNAMCKIMAGIYYTGFYSSIFFITLMSVDRYIAIVHAVYAMRIRTATCGIIISLVLWLVAGLASVPNIMFSQELEIEQALQCVPTYPPGDNTWKVASQFAANILGLLIPFSILVCCYTQILKNLQKCKNRNKVKAIKMIFIIVIVFFLFWTPFNIVLFLDSLQSLHIINDCKASSQIALALQLTETISFIHCCLNPIIYAFAGVTFKAHLKGLLQSCSRVLSSPAGGAGAGQSISAPTQLSGWSDSAGVM</sequence>
<dbReference type="AlphaFoldDB" id="A0A3L8SY76"/>
<dbReference type="FunFam" id="1.20.1070.10:FF:000026">
    <property type="entry name" value="C-C chemokine receptor type 5"/>
    <property type="match status" value="1"/>
</dbReference>
<dbReference type="CDD" id="cd15187">
    <property type="entry name" value="7tmA_CCR8"/>
    <property type="match status" value="1"/>
</dbReference>
<evidence type="ECO:0000256" key="2">
    <source>
        <dbReference type="ARBA" id="ARBA00004651"/>
    </source>
</evidence>
<dbReference type="PROSITE" id="PS00237">
    <property type="entry name" value="G_PROTEIN_RECEP_F1_1"/>
    <property type="match status" value="1"/>
</dbReference>
<dbReference type="STRING" id="44316.ENSEGOP00005003489"/>
<dbReference type="PANTHER" id="PTHR10489">
    <property type="entry name" value="CELL ADHESION MOLECULE"/>
    <property type="match status" value="1"/>
</dbReference>
<dbReference type="Pfam" id="PF00001">
    <property type="entry name" value="7tm_1"/>
    <property type="match status" value="1"/>
</dbReference>
<comment type="subcellular location">
    <subcellularLocation>
        <location evidence="2">Cell membrane</location>
        <topology evidence="2">Multi-pass membrane protein</topology>
    </subcellularLocation>
    <subcellularLocation>
        <location evidence="1">Early endosome</location>
    </subcellularLocation>
</comment>
<dbReference type="GO" id="GO:0016493">
    <property type="term" value="F:C-C chemokine receptor activity"/>
    <property type="evidence" value="ECO:0007669"/>
    <property type="project" value="TreeGrafter"/>
</dbReference>
<feature type="region of interest" description="Disordered" evidence="14">
    <location>
        <begin position="374"/>
        <end position="397"/>
    </location>
</feature>
<dbReference type="PRINTS" id="PR00645">
    <property type="entry name" value="CXCCHMKINER4"/>
</dbReference>
<evidence type="ECO:0000256" key="5">
    <source>
        <dbReference type="ARBA" id="ARBA00022753"/>
    </source>
</evidence>
<dbReference type="Gene3D" id="1.20.1070.10">
    <property type="entry name" value="Rhodopsin 7-helix transmembrane proteins"/>
    <property type="match status" value="1"/>
</dbReference>
<feature type="domain" description="G-protein coupled receptors family 1 profile" evidence="16">
    <location>
        <begin position="98"/>
        <end position="346"/>
    </location>
</feature>
<dbReference type="GO" id="GO:0009897">
    <property type="term" value="C:external side of plasma membrane"/>
    <property type="evidence" value="ECO:0007669"/>
    <property type="project" value="TreeGrafter"/>
</dbReference>
<keyword evidence="6 15" id="KW-1133">Transmembrane helix</keyword>
<feature type="transmembrane region" description="Helical" evidence="15">
    <location>
        <begin position="246"/>
        <end position="264"/>
    </location>
</feature>
<dbReference type="OrthoDB" id="9445403at2759"/>
<protein>
    <recommendedName>
        <fullName evidence="16">G-protein coupled receptors family 1 profile domain-containing protein</fullName>
    </recommendedName>
</protein>
<dbReference type="Proteomes" id="UP000276834">
    <property type="component" value="Unassembled WGS sequence"/>
</dbReference>
<feature type="transmembrane region" description="Helical" evidence="15">
    <location>
        <begin position="82"/>
        <end position="107"/>
    </location>
</feature>
<evidence type="ECO:0000256" key="14">
    <source>
        <dbReference type="SAM" id="MobiDB-lite"/>
    </source>
</evidence>
<gene>
    <name evidence="17" type="ORF">DV515_00001724</name>
</gene>
<keyword evidence="18" id="KW-1185">Reference proteome</keyword>
<feature type="transmembrane region" description="Helical" evidence="15">
    <location>
        <begin position="285"/>
        <end position="306"/>
    </location>
</feature>
<evidence type="ECO:0000256" key="11">
    <source>
        <dbReference type="ARBA" id="ARBA00023180"/>
    </source>
</evidence>
<evidence type="ECO:0000256" key="1">
    <source>
        <dbReference type="ARBA" id="ARBA00004412"/>
    </source>
</evidence>
<dbReference type="PRINTS" id="PR00657">
    <property type="entry name" value="CCCHEMOKINER"/>
</dbReference>
<reference evidence="17 18" key="1">
    <citation type="journal article" date="2018" name="Proc. R. Soc. B">
        <title>A non-coding region near Follistatin controls head colour polymorphism in the Gouldian finch.</title>
        <authorList>
            <person name="Toomey M.B."/>
            <person name="Marques C.I."/>
            <person name="Andrade P."/>
            <person name="Araujo P.M."/>
            <person name="Sabatino S."/>
            <person name="Gazda M.A."/>
            <person name="Afonso S."/>
            <person name="Lopes R.J."/>
            <person name="Corbo J.C."/>
            <person name="Carneiro M."/>
        </authorList>
    </citation>
    <scope>NUCLEOTIDE SEQUENCE [LARGE SCALE GENOMIC DNA]</scope>
    <source>
        <strain evidence="17">Red01</strain>
        <tissue evidence="17">Muscle</tissue>
    </source>
</reference>
<keyword evidence="5" id="KW-0967">Endosome</keyword>
<keyword evidence="3" id="KW-1003">Cell membrane</keyword>
<evidence type="ECO:0000256" key="15">
    <source>
        <dbReference type="SAM" id="Phobius"/>
    </source>
</evidence>
<proteinExistence type="inferred from homology"/>
<dbReference type="PROSITE" id="PS50262">
    <property type="entry name" value="G_PROTEIN_RECEP_F1_2"/>
    <property type="match status" value="1"/>
</dbReference>
<dbReference type="InterPro" id="IPR001277">
    <property type="entry name" value="CXCR4/ACKR2"/>
</dbReference>
<keyword evidence="12 13" id="KW-0807">Transducer</keyword>
<evidence type="ECO:0000313" key="18">
    <source>
        <dbReference type="Proteomes" id="UP000276834"/>
    </source>
</evidence>
<dbReference type="SUPFAM" id="SSF81321">
    <property type="entry name" value="Family A G protein-coupled receptor-like"/>
    <property type="match status" value="1"/>
</dbReference>
<dbReference type="InterPro" id="IPR017452">
    <property type="entry name" value="GPCR_Rhodpsn_7TM"/>
</dbReference>
<evidence type="ECO:0000256" key="13">
    <source>
        <dbReference type="RuleBase" id="RU000688"/>
    </source>
</evidence>
<evidence type="ECO:0000256" key="3">
    <source>
        <dbReference type="ARBA" id="ARBA00022475"/>
    </source>
</evidence>
<keyword evidence="8 15" id="KW-0472">Membrane</keyword>
<dbReference type="InterPro" id="IPR000355">
    <property type="entry name" value="Chemokine_rcpt"/>
</dbReference>
<evidence type="ECO:0000256" key="7">
    <source>
        <dbReference type="ARBA" id="ARBA00023040"/>
    </source>
</evidence>
<dbReference type="GO" id="GO:0005769">
    <property type="term" value="C:early endosome"/>
    <property type="evidence" value="ECO:0007669"/>
    <property type="project" value="UniProtKB-SubCell"/>
</dbReference>
<evidence type="ECO:0000256" key="10">
    <source>
        <dbReference type="ARBA" id="ARBA00023170"/>
    </source>
</evidence>
<keyword evidence="7 13" id="KW-0297">G-protein coupled receptor</keyword>
<keyword evidence="4 13" id="KW-0812">Transmembrane</keyword>
<dbReference type="EMBL" id="QUSF01000003">
    <property type="protein sequence ID" value="RLW11402.1"/>
    <property type="molecule type" value="Genomic_DNA"/>
</dbReference>
<feature type="transmembrane region" description="Helical" evidence="15">
    <location>
        <begin position="119"/>
        <end position="138"/>
    </location>
</feature>
<dbReference type="GO" id="GO:0060326">
    <property type="term" value="P:cell chemotaxis"/>
    <property type="evidence" value="ECO:0007669"/>
    <property type="project" value="TreeGrafter"/>
</dbReference>
<evidence type="ECO:0000256" key="8">
    <source>
        <dbReference type="ARBA" id="ARBA00023136"/>
    </source>
</evidence>
<dbReference type="GO" id="GO:0019722">
    <property type="term" value="P:calcium-mediated signaling"/>
    <property type="evidence" value="ECO:0007669"/>
    <property type="project" value="TreeGrafter"/>
</dbReference>
<organism evidence="17 18">
    <name type="scientific">Chloebia gouldiae</name>
    <name type="common">Gouldian finch</name>
    <name type="synonym">Erythrura gouldiae</name>
    <dbReference type="NCBI Taxonomy" id="44316"/>
    <lineage>
        <taxon>Eukaryota</taxon>
        <taxon>Metazoa</taxon>
        <taxon>Chordata</taxon>
        <taxon>Craniata</taxon>
        <taxon>Vertebrata</taxon>
        <taxon>Euteleostomi</taxon>
        <taxon>Archelosauria</taxon>
        <taxon>Archosauria</taxon>
        <taxon>Dinosauria</taxon>
        <taxon>Saurischia</taxon>
        <taxon>Theropoda</taxon>
        <taxon>Coelurosauria</taxon>
        <taxon>Aves</taxon>
        <taxon>Neognathae</taxon>
        <taxon>Neoaves</taxon>
        <taxon>Telluraves</taxon>
        <taxon>Australaves</taxon>
        <taxon>Passeriformes</taxon>
        <taxon>Passeroidea</taxon>
        <taxon>Passeridae</taxon>
        <taxon>Chloebia</taxon>
    </lineage>
</organism>
<comment type="caution">
    <text evidence="17">The sequence shown here is derived from an EMBL/GenBank/DDBJ whole genome shotgun (WGS) entry which is preliminary data.</text>
</comment>
<accession>A0A3L8SY76</accession>
<evidence type="ECO:0000256" key="12">
    <source>
        <dbReference type="ARBA" id="ARBA00023224"/>
    </source>
</evidence>
<evidence type="ECO:0000259" key="16">
    <source>
        <dbReference type="PROSITE" id="PS50262"/>
    </source>
</evidence>
<dbReference type="GO" id="GO:0019957">
    <property type="term" value="F:C-C chemokine binding"/>
    <property type="evidence" value="ECO:0007669"/>
    <property type="project" value="TreeGrafter"/>
</dbReference>
<dbReference type="GO" id="GO:0006955">
    <property type="term" value="P:immune response"/>
    <property type="evidence" value="ECO:0007669"/>
    <property type="project" value="TreeGrafter"/>
</dbReference>
<dbReference type="GO" id="GO:0007204">
    <property type="term" value="P:positive regulation of cytosolic calcium ion concentration"/>
    <property type="evidence" value="ECO:0007669"/>
    <property type="project" value="TreeGrafter"/>
</dbReference>
<dbReference type="PANTHER" id="PTHR10489:SF627">
    <property type="entry name" value="C-C CHEMOKINE RECEPTOR TYPE 8"/>
    <property type="match status" value="1"/>
</dbReference>
<keyword evidence="11" id="KW-0325">Glycoprotein</keyword>
<keyword evidence="10 13" id="KW-0675">Receptor</keyword>
<evidence type="ECO:0000256" key="6">
    <source>
        <dbReference type="ARBA" id="ARBA00022989"/>
    </source>
</evidence>
<evidence type="ECO:0000313" key="17">
    <source>
        <dbReference type="EMBL" id="RLW11402.1"/>
    </source>
</evidence>
<evidence type="ECO:0000256" key="4">
    <source>
        <dbReference type="ARBA" id="ARBA00022692"/>
    </source>
</evidence>